<evidence type="ECO:0008006" key="4">
    <source>
        <dbReference type="Google" id="ProtNLM"/>
    </source>
</evidence>
<feature type="transmembrane region" description="Helical" evidence="1">
    <location>
        <begin position="185"/>
        <end position="203"/>
    </location>
</feature>
<evidence type="ECO:0000313" key="3">
    <source>
        <dbReference type="Proteomes" id="UP000609323"/>
    </source>
</evidence>
<feature type="transmembrane region" description="Helical" evidence="1">
    <location>
        <begin position="209"/>
        <end position="229"/>
    </location>
</feature>
<proteinExistence type="predicted"/>
<keyword evidence="1" id="KW-0472">Membrane</keyword>
<feature type="transmembrane region" description="Helical" evidence="1">
    <location>
        <begin position="39"/>
        <end position="61"/>
    </location>
</feature>
<feature type="transmembrane region" description="Helical" evidence="1">
    <location>
        <begin position="375"/>
        <end position="393"/>
    </location>
</feature>
<feature type="transmembrane region" description="Helical" evidence="1">
    <location>
        <begin position="399"/>
        <end position="421"/>
    </location>
</feature>
<feature type="transmembrane region" description="Helical" evidence="1">
    <location>
        <begin position="304"/>
        <end position="321"/>
    </location>
</feature>
<protein>
    <recommendedName>
        <fullName evidence="4">ABC transporter permease</fullName>
    </recommendedName>
</protein>
<dbReference type="InterPro" id="IPR010288">
    <property type="entry name" value="EcsB_ABC"/>
</dbReference>
<comment type="caution">
    <text evidence="2">The sequence shown here is derived from an EMBL/GenBank/DDBJ whole genome shotgun (WGS) entry which is preliminary data.</text>
</comment>
<name>A0ABQ1G021_9BACL</name>
<dbReference type="Pfam" id="PF05975">
    <property type="entry name" value="EcsB"/>
    <property type="match status" value="1"/>
</dbReference>
<gene>
    <name evidence="2" type="ORF">GCM10010917_17250</name>
</gene>
<evidence type="ECO:0000313" key="2">
    <source>
        <dbReference type="EMBL" id="GGA32675.1"/>
    </source>
</evidence>
<dbReference type="EMBL" id="BMHF01000004">
    <property type="protein sequence ID" value="GGA32675.1"/>
    <property type="molecule type" value="Genomic_DNA"/>
</dbReference>
<evidence type="ECO:0000256" key="1">
    <source>
        <dbReference type="SAM" id="Phobius"/>
    </source>
</evidence>
<dbReference type="Proteomes" id="UP000609323">
    <property type="component" value="Unassembled WGS sequence"/>
</dbReference>
<keyword evidence="1" id="KW-1133">Transmembrane helix</keyword>
<keyword evidence="3" id="KW-1185">Reference proteome</keyword>
<sequence length="431" mass="48793">MDIDQQAAARRHRLDHPGALYWQRVRDSYRFQYKALTSVVDLTILLYIVIPGLLLAARLYYGLWTDPVAAWMTRLPLGSLMSLWLLLTTLRGLTLRLEAADLLFLHARRSWMRGIKGRAILGSIAYAAILSAFGGLLLAPMLVRGLQLNSGSLGTLAVVIFLFRVNHMLLLHFCRIKWSGWRSTVLQLLSHALIFALLQAAVQGSLRDIRLAAAAIAVLAVISLFLVFLRMKLKGTFYADIEEEMKQKLRLSAFLLSSAVDKPKRHRSKSWLLRRSSRLLPFSGKESVRLAELIVKSTVRNMNTLRMLLIYTAAGTVSLQFPPSPVNLFVFAGLIMLLAYWLNGMRRAFMESRLLELLPVPESLAFQAAGPAMRLLLLIPVIFFVLSLSWSIWHTWWALAAGLPAGILFNWWLGGWIWKLFGGWRKKSLSR</sequence>
<dbReference type="RefSeq" id="WP_094095248.1">
    <property type="nucleotide sequence ID" value="NZ_BMHF01000004.1"/>
</dbReference>
<keyword evidence="1" id="KW-0812">Transmembrane</keyword>
<feature type="transmembrane region" description="Helical" evidence="1">
    <location>
        <begin position="153"/>
        <end position="173"/>
    </location>
</feature>
<accession>A0ABQ1G021</accession>
<feature type="transmembrane region" description="Helical" evidence="1">
    <location>
        <begin position="327"/>
        <end position="343"/>
    </location>
</feature>
<feature type="transmembrane region" description="Helical" evidence="1">
    <location>
        <begin position="119"/>
        <end position="141"/>
    </location>
</feature>
<organism evidence="2 3">
    <name type="scientific">Paenibacillus physcomitrellae</name>
    <dbReference type="NCBI Taxonomy" id="1619311"/>
    <lineage>
        <taxon>Bacteria</taxon>
        <taxon>Bacillati</taxon>
        <taxon>Bacillota</taxon>
        <taxon>Bacilli</taxon>
        <taxon>Bacillales</taxon>
        <taxon>Paenibacillaceae</taxon>
        <taxon>Paenibacillus</taxon>
    </lineage>
</organism>
<reference evidence="3" key="1">
    <citation type="journal article" date="2019" name="Int. J. Syst. Evol. Microbiol.">
        <title>The Global Catalogue of Microorganisms (GCM) 10K type strain sequencing project: providing services to taxonomists for standard genome sequencing and annotation.</title>
        <authorList>
            <consortium name="The Broad Institute Genomics Platform"/>
            <consortium name="The Broad Institute Genome Sequencing Center for Infectious Disease"/>
            <person name="Wu L."/>
            <person name="Ma J."/>
        </authorList>
    </citation>
    <scope>NUCLEOTIDE SEQUENCE [LARGE SCALE GENOMIC DNA]</scope>
    <source>
        <strain evidence="3">CGMCC 1.15044</strain>
    </source>
</reference>